<dbReference type="PANTHER" id="PTHR42928">
    <property type="entry name" value="TRICARBOXYLATE-BINDING PROTEIN"/>
    <property type="match status" value="1"/>
</dbReference>
<evidence type="ECO:0000256" key="2">
    <source>
        <dbReference type="SAM" id="MobiDB-lite"/>
    </source>
</evidence>
<dbReference type="PIRSF" id="PIRSF017082">
    <property type="entry name" value="YflP"/>
    <property type="match status" value="1"/>
</dbReference>
<dbReference type="EMBL" id="JACBYR010000001">
    <property type="protein sequence ID" value="NYE82731.1"/>
    <property type="molecule type" value="Genomic_DNA"/>
</dbReference>
<organism evidence="3 4">
    <name type="scientific">Pigmentiphaga litoralis</name>
    <dbReference type="NCBI Taxonomy" id="516702"/>
    <lineage>
        <taxon>Bacteria</taxon>
        <taxon>Pseudomonadati</taxon>
        <taxon>Pseudomonadota</taxon>
        <taxon>Betaproteobacteria</taxon>
        <taxon>Burkholderiales</taxon>
        <taxon>Alcaligenaceae</taxon>
        <taxon>Pigmentiphaga</taxon>
    </lineage>
</organism>
<sequence length="354" mass="36671">MTHAYHGVPARAIPRRPIPTPRGCATTSALTSALSLALTALVATMAPGAAMAADAASYPTKPIRLVVPFPAGGSTDAVARLIGEKLSQSMGQQVVVDNRPGAAGNIGTDQVAKAAPDGYTLALTTSGPLANNKYLYKQMPFDADKDLAPVVLVGEIPLVIVSTDKTPAASLKEFMALAKSAPGKYSVGNPGKGTIGHLAFELWRHNAKVDLLGVPYKGDTPAMADLMGGSIHAIIAPITAFIPQIQGGKMRGLAVTSAKRFAGLPDIPTAREQGVDIDASVWFAVAGPAGMPRPVVDKLNKEINAILSSPEARAKLEQYGAIVGGGSPDKLGSLMRDESAKWKQVVETANIALD</sequence>
<evidence type="ECO:0000313" key="3">
    <source>
        <dbReference type="EMBL" id="NYE82731.1"/>
    </source>
</evidence>
<comment type="caution">
    <text evidence="3">The sequence shown here is derived from an EMBL/GenBank/DDBJ whole genome shotgun (WGS) entry which is preliminary data.</text>
</comment>
<comment type="similarity">
    <text evidence="1">Belongs to the UPF0065 (bug) family.</text>
</comment>
<evidence type="ECO:0000256" key="1">
    <source>
        <dbReference type="ARBA" id="ARBA00006987"/>
    </source>
</evidence>
<dbReference type="SUPFAM" id="SSF53850">
    <property type="entry name" value="Periplasmic binding protein-like II"/>
    <property type="match status" value="1"/>
</dbReference>
<keyword evidence="3" id="KW-0675">Receptor</keyword>
<dbReference type="Gene3D" id="3.40.190.10">
    <property type="entry name" value="Periplasmic binding protein-like II"/>
    <property type="match status" value="1"/>
</dbReference>
<dbReference type="Pfam" id="PF03401">
    <property type="entry name" value="TctC"/>
    <property type="match status" value="1"/>
</dbReference>
<dbReference type="InterPro" id="IPR005064">
    <property type="entry name" value="BUG"/>
</dbReference>
<dbReference type="CDD" id="cd07012">
    <property type="entry name" value="PBP2_Bug_TTT"/>
    <property type="match status" value="1"/>
</dbReference>
<keyword evidence="4" id="KW-1185">Reference proteome</keyword>
<accession>A0A7Y9ITH4</accession>
<name>A0A7Y9ITH4_9BURK</name>
<proteinExistence type="inferred from homology"/>
<dbReference type="PANTHER" id="PTHR42928:SF5">
    <property type="entry name" value="BLR1237 PROTEIN"/>
    <property type="match status" value="1"/>
</dbReference>
<gene>
    <name evidence="3" type="ORF">FHW18_002002</name>
</gene>
<reference evidence="3 4" key="1">
    <citation type="submission" date="2020-07" db="EMBL/GenBank/DDBJ databases">
        <title>Genomic Encyclopedia of Type Strains, Phase IV (KMG-V): Genome sequencing to study the core and pangenomes of soil and plant-associated prokaryotes.</title>
        <authorList>
            <person name="Whitman W."/>
        </authorList>
    </citation>
    <scope>NUCLEOTIDE SEQUENCE [LARGE SCALE GENOMIC DNA]</scope>
    <source>
        <strain evidence="3 4">SAS40</strain>
    </source>
</reference>
<dbReference type="Proteomes" id="UP000542125">
    <property type="component" value="Unassembled WGS sequence"/>
</dbReference>
<evidence type="ECO:0000313" key="4">
    <source>
        <dbReference type="Proteomes" id="UP000542125"/>
    </source>
</evidence>
<feature type="region of interest" description="Disordered" evidence="2">
    <location>
        <begin position="1"/>
        <end position="20"/>
    </location>
</feature>
<protein>
    <submittedName>
        <fullName evidence="3">Tripartite-type tricarboxylate transporter receptor subunit TctC</fullName>
    </submittedName>
</protein>
<dbReference type="AlphaFoldDB" id="A0A7Y9ITH4"/>
<dbReference type="InterPro" id="IPR042100">
    <property type="entry name" value="Bug_dom1"/>
</dbReference>
<dbReference type="RefSeq" id="WP_179585848.1">
    <property type="nucleotide sequence ID" value="NZ_JACBYR010000001.1"/>
</dbReference>
<dbReference type="Gene3D" id="3.40.190.150">
    <property type="entry name" value="Bordetella uptake gene, domain 1"/>
    <property type="match status" value="1"/>
</dbReference>